<dbReference type="Proteomes" id="UP000268014">
    <property type="component" value="Unassembled WGS sequence"/>
</dbReference>
<keyword evidence="4" id="KW-1185">Reference proteome</keyword>
<dbReference type="OMA" id="RSAQIKW"/>
<dbReference type="SMART" id="SM00220">
    <property type="entry name" value="S_TKc"/>
    <property type="match status" value="1"/>
</dbReference>
<dbReference type="STRING" id="6290.A0A158QMR2"/>
<dbReference type="Gene3D" id="1.10.510.10">
    <property type="entry name" value="Transferase(Phosphotransferase) domain 1"/>
    <property type="match status" value="1"/>
</dbReference>
<dbReference type="PROSITE" id="PS00108">
    <property type="entry name" value="PROTEIN_KINASE_ST"/>
    <property type="match status" value="1"/>
</dbReference>
<evidence type="ECO:0000313" key="3">
    <source>
        <dbReference type="EMBL" id="VDO36456.1"/>
    </source>
</evidence>
<name>A0A158QMR2_HAEPC</name>
<dbReference type="InterPro" id="IPR008271">
    <property type="entry name" value="Ser/Thr_kinase_AS"/>
</dbReference>
<reference evidence="5" key="1">
    <citation type="submission" date="2016-04" db="UniProtKB">
        <authorList>
            <consortium name="WormBaseParasite"/>
        </authorList>
    </citation>
    <scope>IDENTIFICATION</scope>
</reference>
<dbReference type="EMBL" id="UZAF01016985">
    <property type="protein sequence ID" value="VDO36456.1"/>
    <property type="molecule type" value="Genomic_DNA"/>
</dbReference>
<keyword evidence="1" id="KW-0547">Nucleotide-binding</keyword>
<proteinExistence type="predicted"/>
<accession>A0A158QMR2</accession>
<sequence>MGCVWSNADLEGGGYRIKILKQIAEGGFSQVLLCEDIDSNESFAVKKIAKHSRESVQRIEMETSIHRQMSNVRHVVPLLAVINVEQVVYLVFPFYRRGSVGDDLLRRRPKNDYLAQEEVIRIFLGLCTAVRHLHQLGYVHRDLKVANVLLTDDGTPMLTDFGSATTNSSVPIRIDSAREQQHAIDEAAELCSMPYRAPELFDCHIGSVITQSADLWSLGCCLYALCYFVSPFDLVYEKGNSVALAAQSPEKIHYPEVKQFDRRLITVMRGLLVVDPSRRMSIEEATDIVKSVEVRGGDSGEPSIVAM</sequence>
<dbReference type="SUPFAM" id="SSF56112">
    <property type="entry name" value="Protein kinase-like (PK-like)"/>
    <property type="match status" value="1"/>
</dbReference>
<dbReference type="Pfam" id="PF00069">
    <property type="entry name" value="Pkinase"/>
    <property type="match status" value="1"/>
</dbReference>
<dbReference type="PANTHER" id="PTHR22967:SF92">
    <property type="entry name" value="LD17053P"/>
    <property type="match status" value="1"/>
</dbReference>
<evidence type="ECO:0000313" key="4">
    <source>
        <dbReference type="Proteomes" id="UP000268014"/>
    </source>
</evidence>
<organism evidence="5">
    <name type="scientific">Haemonchus placei</name>
    <name type="common">Barber's pole worm</name>
    <dbReference type="NCBI Taxonomy" id="6290"/>
    <lineage>
        <taxon>Eukaryota</taxon>
        <taxon>Metazoa</taxon>
        <taxon>Ecdysozoa</taxon>
        <taxon>Nematoda</taxon>
        <taxon>Chromadorea</taxon>
        <taxon>Rhabditida</taxon>
        <taxon>Rhabditina</taxon>
        <taxon>Rhabditomorpha</taxon>
        <taxon>Strongyloidea</taxon>
        <taxon>Trichostrongylidae</taxon>
        <taxon>Haemonchus</taxon>
    </lineage>
</organism>
<evidence type="ECO:0000259" key="2">
    <source>
        <dbReference type="PROSITE" id="PS50011"/>
    </source>
</evidence>
<dbReference type="PROSITE" id="PS50011">
    <property type="entry name" value="PROTEIN_KINASE_DOM"/>
    <property type="match status" value="1"/>
</dbReference>
<dbReference type="InterPro" id="IPR011009">
    <property type="entry name" value="Kinase-like_dom_sf"/>
</dbReference>
<evidence type="ECO:0000313" key="5">
    <source>
        <dbReference type="WBParaSite" id="HPLM_0000905201-mRNA-1"/>
    </source>
</evidence>
<dbReference type="GO" id="GO:0005737">
    <property type="term" value="C:cytoplasm"/>
    <property type="evidence" value="ECO:0007669"/>
    <property type="project" value="TreeGrafter"/>
</dbReference>
<dbReference type="PANTHER" id="PTHR22967">
    <property type="entry name" value="SERINE/THREONINE PROTEIN KINASE"/>
    <property type="match status" value="1"/>
</dbReference>
<evidence type="ECO:0000256" key="1">
    <source>
        <dbReference type="ARBA" id="ARBA00022741"/>
    </source>
</evidence>
<dbReference type="AlphaFoldDB" id="A0A158QMR2"/>
<feature type="domain" description="Protein kinase" evidence="2">
    <location>
        <begin position="17"/>
        <end position="304"/>
    </location>
</feature>
<dbReference type="InterPro" id="IPR000719">
    <property type="entry name" value="Prot_kinase_dom"/>
</dbReference>
<dbReference type="OrthoDB" id="248923at2759"/>
<dbReference type="GO" id="GO:0004674">
    <property type="term" value="F:protein serine/threonine kinase activity"/>
    <property type="evidence" value="ECO:0007669"/>
    <property type="project" value="TreeGrafter"/>
</dbReference>
<reference evidence="3 4" key="2">
    <citation type="submission" date="2018-11" db="EMBL/GenBank/DDBJ databases">
        <authorList>
            <consortium name="Pathogen Informatics"/>
        </authorList>
    </citation>
    <scope>NUCLEOTIDE SEQUENCE [LARGE SCALE GENOMIC DNA]</scope>
    <source>
        <strain evidence="3 4">MHpl1</strain>
    </source>
</reference>
<protein>
    <submittedName>
        <fullName evidence="5">Protein kinase domain-containing protein</fullName>
    </submittedName>
</protein>
<gene>
    <name evidence="3" type="ORF">HPLM_LOCUS9044</name>
</gene>
<dbReference type="WBParaSite" id="HPLM_0000905201-mRNA-1">
    <property type="protein sequence ID" value="HPLM_0000905201-mRNA-1"/>
    <property type="gene ID" value="HPLM_0000905201"/>
</dbReference>
<dbReference type="GO" id="GO:0005524">
    <property type="term" value="F:ATP binding"/>
    <property type="evidence" value="ECO:0007669"/>
    <property type="project" value="InterPro"/>
</dbReference>